<organism evidence="1 2">
    <name type="scientific">Halonotius terrestris</name>
    <dbReference type="NCBI Taxonomy" id="2487750"/>
    <lineage>
        <taxon>Archaea</taxon>
        <taxon>Methanobacteriati</taxon>
        <taxon>Methanobacteriota</taxon>
        <taxon>Stenosarchaea group</taxon>
        <taxon>Halobacteria</taxon>
        <taxon>Halobacteriales</taxon>
        <taxon>Haloferacaceae</taxon>
        <taxon>Halonotius</taxon>
    </lineage>
</organism>
<accession>A0A8J8PCQ4</accession>
<dbReference type="InterPro" id="IPR045396">
    <property type="entry name" value="DUF6517"/>
</dbReference>
<dbReference type="RefSeq" id="WP_142979047.1">
    <property type="nucleotide sequence ID" value="NZ_RKLU01000002.1"/>
</dbReference>
<evidence type="ECO:0000313" key="1">
    <source>
        <dbReference type="EMBL" id="TQQ82782.1"/>
    </source>
</evidence>
<dbReference type="AlphaFoldDB" id="A0A8J8PCQ4"/>
<keyword evidence="2" id="KW-1185">Reference proteome</keyword>
<comment type="caution">
    <text evidence="1">The sequence shown here is derived from an EMBL/GenBank/DDBJ whole genome shotgun (WGS) entry which is preliminary data.</text>
</comment>
<dbReference type="Proteomes" id="UP000705823">
    <property type="component" value="Unassembled WGS sequence"/>
</dbReference>
<evidence type="ECO:0000313" key="2">
    <source>
        <dbReference type="Proteomes" id="UP000705823"/>
    </source>
</evidence>
<dbReference type="Pfam" id="PF20127">
    <property type="entry name" value="DUF6517"/>
    <property type="match status" value="1"/>
</dbReference>
<name>A0A8J8PCQ4_9EURY</name>
<sequence length="216" mass="23570">MDIPRPAVPSERLAGWAETESTVEEAFSTPVVTVHTHTVVYEEAEERGRIHQQTGLDFPWRFFFSSRIRLQPARNPSKVLTSLIRRKATDAFTDRLATRGFQQVSERHREETTIGGADGLRVEYRGVIRHEIESTSDTEGSDGTGGDARGLLTLPVAAVLAVWNADDDYHVAGGGYPAGPPDSGPNELTEYLSKTFDSAAAREKLDALIDGCGPSS</sequence>
<reference evidence="1" key="1">
    <citation type="submission" date="2019-02" db="EMBL/GenBank/DDBJ databases">
        <title>Halonotius sp. a new haloarchaeum isolated from saline soil.</title>
        <authorList>
            <person name="Duran-Viseras A."/>
            <person name="Sanchez-Porro C."/>
            <person name="Ventosa A."/>
        </authorList>
    </citation>
    <scope>NUCLEOTIDE SEQUENCE</scope>
    <source>
        <strain evidence="1">F15B</strain>
    </source>
</reference>
<protein>
    <submittedName>
        <fullName evidence="1">Uncharacterized protein</fullName>
    </submittedName>
</protein>
<dbReference type="EMBL" id="RKLU01000002">
    <property type="protein sequence ID" value="TQQ82782.1"/>
    <property type="molecule type" value="Genomic_DNA"/>
</dbReference>
<proteinExistence type="predicted"/>
<gene>
    <name evidence="1" type="ORF">EGH24_04905</name>
</gene>
<dbReference type="OrthoDB" id="300230at2157"/>